<sequence>MLRVSSYIIFVDLDDDSVMLLHGYAGSIDIVPRSVADMLRSRESVSCSDFGSELFEGLANRRYLTRLSQEEENDYFRRMAVALHKKDMLLYASYTFVVTYDCNFRCPYCFERELVKGTHKRHAMTMEMVDKAFLAIREIQKSKQRESKHIVLFGGEPLLKENSELVEYIVAKGAEAGFTFSAITNGYDLDAFVHLLAPDKIRSLQITIDGTEDMHNQKRLHKDGVPTFKKIVDNIGMAIDKDIAITIRFNTDRNNFPQLKELKDCFDALGYTKHKKFAIDSARLENFDESLDNKDKQAFLSQKEFIKKHESLDFEYGCHDYATYGKIYRSIYKQTPLPYRSTFCSSQIGGYVFDPFFKIYPCWEVIGERDYCIGDYSGRVPVWDEQRLNYWHEDNISKHQACSTCKCALLCGGGCTAHN</sequence>
<gene>
    <name evidence="1" type="ORF">E5358_07055</name>
</gene>
<name>A0AC61QQ35_9BACT</name>
<protein>
    <submittedName>
        <fullName evidence="1">4Fe-4S cluster-binding domain-containing protein</fullName>
    </submittedName>
</protein>
<keyword evidence="2" id="KW-1185">Reference proteome</keyword>
<dbReference type="Proteomes" id="UP000308886">
    <property type="component" value="Unassembled WGS sequence"/>
</dbReference>
<dbReference type="EMBL" id="SRZC01000010">
    <property type="protein sequence ID" value="TGX82300.1"/>
    <property type="molecule type" value="Genomic_DNA"/>
</dbReference>
<organism evidence="1 2">
    <name type="scientific">Palleniella muris</name>
    <dbReference type="NCBI Taxonomy" id="3038145"/>
    <lineage>
        <taxon>Bacteria</taxon>
        <taxon>Pseudomonadati</taxon>
        <taxon>Bacteroidota</taxon>
        <taxon>Bacteroidia</taxon>
        <taxon>Bacteroidales</taxon>
        <taxon>Prevotellaceae</taxon>
        <taxon>Palleniella</taxon>
    </lineage>
</organism>
<reference evidence="1" key="1">
    <citation type="submission" date="2019-04" db="EMBL/GenBank/DDBJ databases">
        <title>Microbes associate with the intestines of laboratory mice.</title>
        <authorList>
            <person name="Navarre W."/>
            <person name="Wong E."/>
            <person name="Huang K."/>
            <person name="Tropini C."/>
            <person name="Ng K."/>
            <person name="Yu B."/>
        </authorList>
    </citation>
    <scope>NUCLEOTIDE SEQUENCE</scope>
    <source>
        <strain evidence="1">NM73_A23</strain>
    </source>
</reference>
<proteinExistence type="predicted"/>
<evidence type="ECO:0000313" key="2">
    <source>
        <dbReference type="Proteomes" id="UP000308886"/>
    </source>
</evidence>
<feature type="non-terminal residue" evidence="1">
    <location>
        <position position="419"/>
    </location>
</feature>
<accession>A0AC61QQ35</accession>
<evidence type="ECO:0000313" key="1">
    <source>
        <dbReference type="EMBL" id="TGX82300.1"/>
    </source>
</evidence>
<comment type="caution">
    <text evidence="1">The sequence shown here is derived from an EMBL/GenBank/DDBJ whole genome shotgun (WGS) entry which is preliminary data.</text>
</comment>